<feature type="compositionally biased region" description="Low complexity" evidence="8">
    <location>
        <begin position="761"/>
        <end position="774"/>
    </location>
</feature>
<feature type="region of interest" description="Disordered" evidence="8">
    <location>
        <begin position="1437"/>
        <end position="1490"/>
    </location>
</feature>
<feature type="compositionally biased region" description="Pro residues" evidence="8">
    <location>
        <begin position="1441"/>
        <end position="1458"/>
    </location>
</feature>
<feature type="binding site" evidence="6">
    <location>
        <begin position="108"/>
        <end position="115"/>
    </location>
    <ligand>
        <name>ATP</name>
        <dbReference type="ChEBI" id="CHEBI:30616"/>
    </ligand>
</feature>
<keyword evidence="6" id="KW-0505">Motor protein</keyword>
<dbReference type="InterPro" id="IPR036961">
    <property type="entry name" value="Kinesin_motor_dom_sf"/>
</dbReference>
<feature type="compositionally biased region" description="Basic and acidic residues" evidence="8">
    <location>
        <begin position="1590"/>
        <end position="1605"/>
    </location>
</feature>
<dbReference type="STRING" id="1296120.A0A1B9H0K5"/>
<feature type="coiled-coil region" evidence="7">
    <location>
        <begin position="446"/>
        <end position="503"/>
    </location>
</feature>
<dbReference type="InterPro" id="IPR027417">
    <property type="entry name" value="P-loop_NTPase"/>
</dbReference>
<dbReference type="InterPro" id="IPR001752">
    <property type="entry name" value="Kinesin_motor_dom"/>
</dbReference>
<dbReference type="InterPro" id="IPR019821">
    <property type="entry name" value="Kinesin_motor_CS"/>
</dbReference>
<keyword evidence="5 7" id="KW-0175">Coiled coil</keyword>
<keyword evidence="2" id="KW-0963">Cytoplasm</keyword>
<dbReference type="GO" id="GO:0005737">
    <property type="term" value="C:cytoplasm"/>
    <property type="evidence" value="ECO:0007669"/>
    <property type="project" value="UniProtKB-SubCell"/>
</dbReference>
<evidence type="ECO:0000256" key="2">
    <source>
        <dbReference type="ARBA" id="ARBA00022490"/>
    </source>
</evidence>
<feature type="compositionally biased region" description="Low complexity" evidence="8">
    <location>
        <begin position="984"/>
        <end position="1003"/>
    </location>
</feature>
<accession>A0A1B9H0K5</accession>
<feature type="compositionally biased region" description="Polar residues" evidence="8">
    <location>
        <begin position="938"/>
        <end position="952"/>
    </location>
</feature>
<feature type="region of interest" description="Disordered" evidence="8">
    <location>
        <begin position="972"/>
        <end position="1003"/>
    </location>
</feature>
<sequence length="1656" mass="183950">MIRERLKVWLPAVLRIRPSDPNDTSVPPRFRNVLVHPNSTSEVRLDVDPSALAGAAPTANVGSKRHPTFTFDHVLGEQATQTELYDATARETVDEFMKGHNVTFLAYGQTSSGKSYSMGTTGEDIDYSGTEFTPRTGLIPRTVHTIFERAEEIRQQSGPGASWECRLSFLELYNEEIIDLLSGTGVAITIREERDGRIVWAGVREAKVKSLAEVMHYLQEGSARRKTGETSMNATSSRSHAIFSLTLVQKRRSGATFSPTNPSSGRETPTRQLRRPSSTIGLPGPRSPTPSSARGGPPSSFGRATPSRPSSMQAPSPASSEYVISTSKFNMVDLAGSERLKRTAAQGDRMKEGISINSGLLALGNVISTLCDPVKARGHIPYRDSKLTRMLQDSIGGNSLTTMIACVSPIEANIGETINTIKYASRARNIRNAAKINQVEAGWDDVEHLQSTVIKLRKQLAALDLDGKVGHVGQASEESIKQSEKLIQRLAELQREHTELYDRYLAKCSENMRLSGELRNRDPADGDASSKFNEMVEPVIIEYEKVVSALNQQLDELRGELSSLNEMYEVQNLQLIEARDRQAQSEAYVSELRNRLAKITERNTSSEVYIQDLEAKLKAHAEKEDSHADVVAELKKDIAKLRENNAALNENTAELEARLSKSETSSANLAAQVEKHEREAERREAAYRELESHIALLDTTKDNKLLLKELDDRDRKIAELQRAFDEKITSDEKERSQLLEAVQMEKSIQFELRSNLAALQPPSASTRGPSSPSSVGAGENLESAINSRTPRPITKELTPPDSPRSPSSEDISNGEDIEALKEALRELSARCSDAESRVADLATQLSEAKLVHAEINDVMPPSPAPVTPSVHTEEEDSAPSEAETTLQTPKEIAVNSSPSRRRGSMPIISSNGKAKERDFRGGRGYGDSNHNSNRRTRPQSLSQELSSAQPLGSSSRASWTHTSSLLLSSPTTNAMIIGGSPTGQAQAASPTAQSSLKPSRSSQSLEAELKFVHRIVEERDEELKVREAYIRQLEETLQSKQQHVIPSRRISAININKHDNQTTKEPRTPKISVQNHNVLPTEIPLPVTPKTPAIRLADSDIPPLPMIDRSEGAAGSDDDKDGGLRPPQKGEIELGNLSPRSVKRFSALKDSLTLLESGADKEVTQSRIDELMKEMVDKEESQKKIIEQQFIQIADLQKANNKLKDDLAEQLQATPDNHEIEEIRRERDLLIAEKAQAFPMVPSESENDSSAALEKVQKVLDKLRTDRAAEIQALVDKHTEAVESLQHDHVVALEKLQTTIESNETMHRLELETLRAERDQAVDGLQRLHAEAVDAMQEENNLIAEEMEKSLAASEEQRRQLKMRADQVSFELSRIRDEHALQRSLDAKQITELNKARAQLEKVQSDLEAVNAELKATNTELTKRVNELEQKWNRKVAATAVPPPQGPPPTTPLPPIPRSPSTGMLRQTATSPNESINGHQNDYFGRQSLSSNGHAETLMDRDQIAKNNAESAAEREGLKREMSTIKRKVQDVEKQLVEEKVKVNNLTIDLREAQKTNNKLRTHIEEARNDAKRQVEACKDHLSELEARREQMDKLSQDERNHRESMQAAQAQVASLKAQLERAVETKVNKRLLKVSRDESPRRCCVVSSAEEWTKS</sequence>
<evidence type="ECO:0000256" key="3">
    <source>
        <dbReference type="ARBA" id="ARBA00022741"/>
    </source>
</evidence>
<evidence type="ECO:0000256" key="5">
    <source>
        <dbReference type="ARBA" id="ARBA00023054"/>
    </source>
</evidence>
<evidence type="ECO:0000313" key="10">
    <source>
        <dbReference type="EMBL" id="OCF36777.1"/>
    </source>
</evidence>
<feature type="region of interest" description="Disordered" evidence="8">
    <location>
        <begin position="253"/>
        <end position="319"/>
    </location>
</feature>
<feature type="coiled-coil region" evidence="7">
    <location>
        <begin position="1161"/>
        <end position="1213"/>
    </location>
</feature>
<feature type="region of interest" description="Disordered" evidence="8">
    <location>
        <begin position="856"/>
        <end position="957"/>
    </location>
</feature>
<evidence type="ECO:0000256" key="1">
    <source>
        <dbReference type="ARBA" id="ARBA00004496"/>
    </source>
</evidence>
<proteinExistence type="inferred from homology"/>
<dbReference type="PROSITE" id="PS00411">
    <property type="entry name" value="KINESIN_MOTOR_1"/>
    <property type="match status" value="1"/>
</dbReference>
<reference evidence="10 11" key="1">
    <citation type="submission" date="2013-07" db="EMBL/GenBank/DDBJ databases">
        <title>The Genome Sequence of Cryptococcus heveanensis BCC8398.</title>
        <authorList>
            <consortium name="The Broad Institute Genome Sequencing Platform"/>
            <person name="Cuomo C."/>
            <person name="Litvintseva A."/>
            <person name="Chen Y."/>
            <person name="Heitman J."/>
            <person name="Sun S."/>
            <person name="Springer D."/>
            <person name="Dromer F."/>
            <person name="Young S.K."/>
            <person name="Zeng Q."/>
            <person name="Gargeya S."/>
            <person name="Fitzgerald M."/>
            <person name="Abouelleil A."/>
            <person name="Alvarado L."/>
            <person name="Berlin A.M."/>
            <person name="Chapman S.B."/>
            <person name="Dewar J."/>
            <person name="Goldberg J."/>
            <person name="Griggs A."/>
            <person name="Gujja S."/>
            <person name="Hansen M."/>
            <person name="Howarth C."/>
            <person name="Imamovic A."/>
            <person name="Larimer J."/>
            <person name="McCowan C."/>
            <person name="Murphy C."/>
            <person name="Pearson M."/>
            <person name="Priest M."/>
            <person name="Roberts A."/>
            <person name="Saif S."/>
            <person name="Shea T."/>
            <person name="Sykes S."/>
            <person name="Wortman J."/>
            <person name="Nusbaum C."/>
            <person name="Birren B."/>
        </authorList>
    </citation>
    <scope>NUCLEOTIDE SEQUENCE [LARGE SCALE GENOMIC DNA]</scope>
    <source>
        <strain evidence="10 11">BCC8398</strain>
    </source>
</reference>
<feature type="coiled-coil region" evidence="7">
    <location>
        <begin position="624"/>
        <end position="723"/>
    </location>
</feature>
<feature type="compositionally biased region" description="Polar residues" evidence="8">
    <location>
        <begin position="1461"/>
        <end position="1480"/>
    </location>
</feature>
<dbReference type="OrthoDB" id="3176171at2759"/>
<evidence type="ECO:0000256" key="8">
    <source>
        <dbReference type="SAM" id="MobiDB-lite"/>
    </source>
</evidence>
<feature type="compositionally biased region" description="Polar residues" evidence="8">
    <location>
        <begin position="255"/>
        <end position="280"/>
    </location>
</feature>
<comment type="similarity">
    <text evidence="6">Belongs to the TRAFAC class myosin-kinesin ATPase superfamily. Kinesin family.</text>
</comment>
<dbReference type="GO" id="GO:0005524">
    <property type="term" value="F:ATP binding"/>
    <property type="evidence" value="ECO:0007669"/>
    <property type="project" value="UniProtKB-UniRule"/>
</dbReference>
<dbReference type="Pfam" id="PF00225">
    <property type="entry name" value="Kinesin"/>
    <property type="match status" value="2"/>
</dbReference>
<feature type="region of interest" description="Disordered" evidence="8">
    <location>
        <begin position="1590"/>
        <end position="1612"/>
    </location>
</feature>
<feature type="region of interest" description="Disordered" evidence="8">
    <location>
        <begin position="759"/>
        <end position="814"/>
    </location>
</feature>
<evidence type="ECO:0000259" key="9">
    <source>
        <dbReference type="PROSITE" id="PS50067"/>
    </source>
</evidence>
<keyword evidence="11" id="KW-1185">Reference proteome</keyword>
<gene>
    <name evidence="10" type="ORF">I316_01373</name>
</gene>
<dbReference type="GO" id="GO:0007052">
    <property type="term" value="P:mitotic spindle organization"/>
    <property type="evidence" value="ECO:0007669"/>
    <property type="project" value="TreeGrafter"/>
</dbReference>
<feature type="compositionally biased region" description="Low complexity" evidence="8">
    <location>
        <begin position="306"/>
        <end position="319"/>
    </location>
</feature>
<feature type="coiled-coil region" evidence="7">
    <location>
        <begin position="1268"/>
        <end position="1364"/>
    </location>
</feature>
<dbReference type="PANTHER" id="PTHR47969:SF15">
    <property type="entry name" value="CHROMOSOME-ASSOCIATED KINESIN KIF4A-RELATED"/>
    <property type="match status" value="1"/>
</dbReference>
<organism evidence="10 11">
    <name type="scientific">Kwoniella heveanensis BCC8398</name>
    <dbReference type="NCBI Taxonomy" id="1296120"/>
    <lineage>
        <taxon>Eukaryota</taxon>
        <taxon>Fungi</taxon>
        <taxon>Dikarya</taxon>
        <taxon>Basidiomycota</taxon>
        <taxon>Agaricomycotina</taxon>
        <taxon>Tremellomycetes</taxon>
        <taxon>Tremellales</taxon>
        <taxon>Cryptococcaceae</taxon>
        <taxon>Kwoniella</taxon>
    </lineage>
</organism>
<keyword evidence="3 6" id="KW-0547">Nucleotide-binding</keyword>
<dbReference type="GO" id="GO:0005875">
    <property type="term" value="C:microtubule associated complex"/>
    <property type="evidence" value="ECO:0007669"/>
    <property type="project" value="TreeGrafter"/>
</dbReference>
<keyword evidence="4 6" id="KW-0067">ATP-binding</keyword>
<dbReference type="Proteomes" id="UP000092666">
    <property type="component" value="Unassembled WGS sequence"/>
</dbReference>
<feature type="domain" description="Kinesin motor" evidence="9">
    <location>
        <begin position="9"/>
        <end position="430"/>
    </location>
</feature>
<dbReference type="PROSITE" id="PS50067">
    <property type="entry name" value="KINESIN_MOTOR_2"/>
    <property type="match status" value="1"/>
</dbReference>
<reference evidence="11" key="2">
    <citation type="submission" date="2013-12" db="EMBL/GenBank/DDBJ databases">
        <title>Evolution of pathogenesis and genome organization in the Tremellales.</title>
        <authorList>
            <person name="Cuomo C."/>
            <person name="Litvintseva A."/>
            <person name="Heitman J."/>
            <person name="Chen Y."/>
            <person name="Sun S."/>
            <person name="Springer D."/>
            <person name="Dromer F."/>
            <person name="Young S."/>
            <person name="Zeng Q."/>
            <person name="Chapman S."/>
            <person name="Gujja S."/>
            <person name="Saif S."/>
            <person name="Birren B."/>
        </authorList>
    </citation>
    <scope>NUCLEOTIDE SEQUENCE [LARGE SCALE GENOMIC DNA]</scope>
    <source>
        <strain evidence="11">BCC8398</strain>
    </source>
</reference>
<dbReference type="Gene3D" id="3.40.850.10">
    <property type="entry name" value="Kinesin motor domain"/>
    <property type="match status" value="1"/>
</dbReference>
<name>A0A1B9H0K5_9TREE</name>
<dbReference type="SUPFAM" id="SSF52540">
    <property type="entry name" value="P-loop containing nucleoside triphosphate hydrolases"/>
    <property type="match status" value="1"/>
</dbReference>
<evidence type="ECO:0000256" key="7">
    <source>
        <dbReference type="SAM" id="Coils"/>
    </source>
</evidence>
<protein>
    <recommendedName>
        <fullName evidence="9">Kinesin motor domain-containing protein</fullName>
    </recommendedName>
</protein>
<feature type="region of interest" description="Disordered" evidence="8">
    <location>
        <begin position="1095"/>
        <end position="1137"/>
    </location>
</feature>
<dbReference type="PANTHER" id="PTHR47969">
    <property type="entry name" value="CHROMOSOME-ASSOCIATED KINESIN KIF4A-RELATED"/>
    <property type="match status" value="1"/>
</dbReference>
<dbReference type="GO" id="GO:0003777">
    <property type="term" value="F:microtubule motor activity"/>
    <property type="evidence" value="ECO:0007669"/>
    <property type="project" value="InterPro"/>
</dbReference>
<dbReference type="PRINTS" id="PR00380">
    <property type="entry name" value="KINESINHEAVY"/>
</dbReference>
<dbReference type="EMBL" id="KI669494">
    <property type="protein sequence ID" value="OCF36777.1"/>
    <property type="molecule type" value="Genomic_DNA"/>
</dbReference>
<evidence type="ECO:0000313" key="11">
    <source>
        <dbReference type="Proteomes" id="UP000092666"/>
    </source>
</evidence>
<comment type="subcellular location">
    <subcellularLocation>
        <location evidence="1">Cytoplasm</location>
    </subcellularLocation>
</comment>
<evidence type="ECO:0000256" key="6">
    <source>
        <dbReference type="PROSITE-ProRule" id="PRU00283"/>
    </source>
</evidence>
<dbReference type="InterPro" id="IPR027640">
    <property type="entry name" value="Kinesin-like_fam"/>
</dbReference>
<dbReference type="SMART" id="SM00129">
    <property type="entry name" value="KISc"/>
    <property type="match status" value="1"/>
</dbReference>
<feature type="coiled-coil region" evidence="7">
    <location>
        <begin position="1390"/>
        <end position="1431"/>
    </location>
</feature>
<feature type="coiled-coil region" evidence="7">
    <location>
        <begin position="540"/>
        <end position="574"/>
    </location>
</feature>
<dbReference type="GO" id="GO:0008017">
    <property type="term" value="F:microtubule binding"/>
    <property type="evidence" value="ECO:0007669"/>
    <property type="project" value="InterPro"/>
</dbReference>
<feature type="coiled-coil region" evidence="7">
    <location>
        <begin position="817"/>
        <end position="844"/>
    </location>
</feature>
<evidence type="ECO:0000256" key="4">
    <source>
        <dbReference type="ARBA" id="ARBA00022840"/>
    </source>
</evidence>
<dbReference type="GO" id="GO:0007018">
    <property type="term" value="P:microtubule-based movement"/>
    <property type="evidence" value="ECO:0007669"/>
    <property type="project" value="InterPro"/>
</dbReference>
<dbReference type="GO" id="GO:0051231">
    <property type="term" value="P:spindle elongation"/>
    <property type="evidence" value="ECO:0007669"/>
    <property type="project" value="TreeGrafter"/>
</dbReference>
<feature type="compositionally biased region" description="Polar residues" evidence="8">
    <location>
        <begin position="882"/>
        <end position="898"/>
    </location>
</feature>